<dbReference type="AlphaFoldDB" id="A0A1X0NF73"/>
<feature type="transmembrane region" description="Helical" evidence="2">
    <location>
        <begin position="61"/>
        <end position="78"/>
    </location>
</feature>
<dbReference type="RefSeq" id="XP_028876796.1">
    <property type="nucleotide sequence ID" value="XM_029031909.1"/>
</dbReference>
<feature type="compositionally biased region" description="Low complexity" evidence="1">
    <location>
        <begin position="100"/>
        <end position="115"/>
    </location>
</feature>
<feature type="region of interest" description="Disordered" evidence="1">
    <location>
        <begin position="84"/>
        <end position="115"/>
    </location>
</feature>
<dbReference type="EMBL" id="NBCO01000148">
    <property type="protein sequence ID" value="ORC80727.1"/>
    <property type="molecule type" value="Genomic_DNA"/>
</dbReference>
<dbReference type="GeneID" id="39991689"/>
<keyword evidence="2" id="KW-0812">Transmembrane</keyword>
<dbReference type="Proteomes" id="UP000192257">
    <property type="component" value="Unassembled WGS sequence"/>
</dbReference>
<evidence type="ECO:0000313" key="3">
    <source>
        <dbReference type="EMBL" id="ORC80727.1"/>
    </source>
</evidence>
<accession>A0A1X0NF73</accession>
<protein>
    <submittedName>
        <fullName evidence="3">Uncharacterized protein</fullName>
    </submittedName>
</protein>
<proteinExistence type="predicted"/>
<gene>
    <name evidence="3" type="ORF">TM35_001481000</name>
</gene>
<evidence type="ECO:0000256" key="1">
    <source>
        <dbReference type="SAM" id="MobiDB-lite"/>
    </source>
</evidence>
<sequence length="115" mass="12182">MKKQIWASGCTGRGGRGSGARAFAGGPNATPRGETVRGDAAAPARRREQGRLVRKAPRPGLLSPPAFVIIGFFCWAWGRFHRNPLPPKSPTRGGAGFFDARPPAGRLPLPRGARG</sequence>
<evidence type="ECO:0000313" key="4">
    <source>
        <dbReference type="Proteomes" id="UP000192257"/>
    </source>
</evidence>
<comment type="caution">
    <text evidence="3">The sequence shown here is derived from an EMBL/GenBank/DDBJ whole genome shotgun (WGS) entry which is preliminary data.</text>
</comment>
<dbReference type="VEuPathDB" id="TriTrypDB:TM35_001481000"/>
<name>A0A1X0NF73_9TRYP</name>
<organism evidence="3 4">
    <name type="scientific">Trypanosoma theileri</name>
    <dbReference type="NCBI Taxonomy" id="67003"/>
    <lineage>
        <taxon>Eukaryota</taxon>
        <taxon>Discoba</taxon>
        <taxon>Euglenozoa</taxon>
        <taxon>Kinetoplastea</taxon>
        <taxon>Metakinetoplastina</taxon>
        <taxon>Trypanosomatida</taxon>
        <taxon>Trypanosomatidae</taxon>
        <taxon>Trypanosoma</taxon>
    </lineage>
</organism>
<feature type="region of interest" description="Disordered" evidence="1">
    <location>
        <begin position="1"/>
        <end position="57"/>
    </location>
</feature>
<keyword evidence="4" id="KW-1185">Reference proteome</keyword>
<evidence type="ECO:0000256" key="2">
    <source>
        <dbReference type="SAM" id="Phobius"/>
    </source>
</evidence>
<keyword evidence="2" id="KW-1133">Transmembrane helix</keyword>
<keyword evidence="2" id="KW-0472">Membrane</keyword>
<reference evidence="3 4" key="1">
    <citation type="submission" date="2017-03" db="EMBL/GenBank/DDBJ databases">
        <title>An alternative strategy for trypanosome survival in the mammalian bloodstream revealed through genome and transcriptome analysis of the ubiquitous bovine parasite Trypanosoma (Megatrypanum) theileri.</title>
        <authorList>
            <person name="Kelly S."/>
            <person name="Ivens A."/>
            <person name="Mott A."/>
            <person name="O'Neill E."/>
            <person name="Emms D."/>
            <person name="Macleod O."/>
            <person name="Voorheis P."/>
            <person name="Matthews J."/>
            <person name="Matthews K."/>
            <person name="Carrington M."/>
        </authorList>
    </citation>
    <scope>NUCLEOTIDE SEQUENCE [LARGE SCALE GENOMIC DNA]</scope>
    <source>
        <strain evidence="3">Edinburgh</strain>
    </source>
</reference>